<evidence type="ECO:0000259" key="7">
    <source>
        <dbReference type="Pfam" id="PF18052"/>
    </source>
</evidence>
<sequence>MVETVFVLLAVKIASATTATLLSSLIRNEAKLLTSIKNDWNFIKCELQVIQTIVKKVYQGDMVDDLAETWVNQMREIACKIEDILDEFTYVAQESKRLSLVSWHDVAGKLKNVKNEVVQSGKRGKRYDIKVTDGEFNFDNINVPGMENGEETRNLMRGYHGLSHWLKICFLYCSVFPEHHHIKKRRIVRLWIAEGFVEEKEGAVMEDTAEEYLGRLVREGMLRVMRENRCGRPKEYCMCDGARRVALILSSYQNLLTMYRTSSDASNTRRISITENNNVLQKLLSGNNTTSPLRSLRSLLVFTNYDSVFTTLETMGKSCFKFLGVLDLQGSSIESVPDAVKNLFNLRYLGLRETNVSELPKSLGKLHNLQTLDIQYTNIQKLPEGIKLPSLRHLFIIRSGGENGLYEGIEIPKKMWKKMRTPGDVLTLRGIIADDKVVRNVGNLTKLRSFAILEVRECDGQELCASIKKMSSLHHLYVQAADKGEGNLELQSVYPLPSEVSSGSEPRPPLQKLSLKGNLRTPPQWFGSLENLKELHLRSSGLKTDPLQSLQSLPNLLHLSLFKAYLGVVLHFRANRFPSLKHIRLCELSMLNQIEIEETTMPKLQKLSLVRCKNLKALPQDIGRLTTLKQLYLQEMPGVLLESIRGVDCMKISHVSVVVHAVHVDGELDLETLKE</sequence>
<gene>
    <name evidence="10" type="primary">RPM1</name>
    <name evidence="10" type="ORF">QJS10_CPA05g02066</name>
</gene>
<evidence type="ECO:0000259" key="8">
    <source>
        <dbReference type="Pfam" id="PF23559"/>
    </source>
</evidence>
<evidence type="ECO:0000256" key="6">
    <source>
        <dbReference type="SAM" id="SignalP"/>
    </source>
</evidence>
<evidence type="ECO:0000259" key="9">
    <source>
        <dbReference type="Pfam" id="PF23598"/>
    </source>
</evidence>
<comment type="similarity">
    <text evidence="1">Belongs to the disease resistance NB-LRR family.</text>
</comment>
<keyword evidence="2" id="KW-0433">Leucine-rich repeat</keyword>
<dbReference type="Gene3D" id="1.10.10.10">
    <property type="entry name" value="Winged helix-like DNA-binding domain superfamily/Winged helix DNA-binding domain"/>
    <property type="match status" value="1"/>
</dbReference>
<dbReference type="InterPro" id="IPR044974">
    <property type="entry name" value="Disease_R_plants"/>
</dbReference>
<accession>A0AAV9EX38</accession>
<organism evidence="10 11">
    <name type="scientific">Acorus calamus</name>
    <name type="common">Sweet flag</name>
    <dbReference type="NCBI Taxonomy" id="4465"/>
    <lineage>
        <taxon>Eukaryota</taxon>
        <taxon>Viridiplantae</taxon>
        <taxon>Streptophyta</taxon>
        <taxon>Embryophyta</taxon>
        <taxon>Tracheophyta</taxon>
        <taxon>Spermatophyta</taxon>
        <taxon>Magnoliopsida</taxon>
        <taxon>Liliopsida</taxon>
        <taxon>Acoraceae</taxon>
        <taxon>Acorus</taxon>
    </lineage>
</organism>
<keyword evidence="5" id="KW-0611">Plant defense</keyword>
<evidence type="ECO:0000256" key="1">
    <source>
        <dbReference type="ARBA" id="ARBA00008894"/>
    </source>
</evidence>
<dbReference type="GO" id="GO:0002758">
    <property type="term" value="P:innate immune response-activating signaling pathway"/>
    <property type="evidence" value="ECO:0007669"/>
    <property type="project" value="UniProtKB-ARBA"/>
</dbReference>
<name>A0AAV9EX38_ACOCL</name>
<dbReference type="PROSITE" id="PS51450">
    <property type="entry name" value="LRR"/>
    <property type="match status" value="1"/>
</dbReference>
<dbReference type="GO" id="GO:0009626">
    <property type="term" value="P:plant-type hypersensitive response"/>
    <property type="evidence" value="ECO:0007669"/>
    <property type="project" value="UniProtKB-ARBA"/>
</dbReference>
<dbReference type="InterPro" id="IPR036388">
    <property type="entry name" value="WH-like_DNA-bd_sf"/>
</dbReference>
<dbReference type="Gene3D" id="3.80.10.10">
    <property type="entry name" value="Ribonuclease Inhibitor"/>
    <property type="match status" value="2"/>
</dbReference>
<evidence type="ECO:0000313" key="11">
    <source>
        <dbReference type="Proteomes" id="UP001180020"/>
    </source>
</evidence>
<dbReference type="Gene3D" id="1.20.5.4130">
    <property type="match status" value="1"/>
</dbReference>
<feature type="chain" id="PRO_5043765366" evidence="6">
    <location>
        <begin position="17"/>
        <end position="675"/>
    </location>
</feature>
<dbReference type="GO" id="GO:0000166">
    <property type="term" value="F:nucleotide binding"/>
    <property type="evidence" value="ECO:0007669"/>
    <property type="project" value="UniProtKB-KW"/>
</dbReference>
<dbReference type="GO" id="GO:0042742">
    <property type="term" value="P:defense response to bacterium"/>
    <property type="evidence" value="ECO:0007669"/>
    <property type="project" value="UniProtKB-ARBA"/>
</dbReference>
<feature type="domain" description="Disease resistance protein winged helix" evidence="8">
    <location>
        <begin position="175"/>
        <end position="240"/>
    </location>
</feature>
<dbReference type="InterPro" id="IPR058922">
    <property type="entry name" value="WHD_DRP"/>
</dbReference>
<dbReference type="Pfam" id="PF23559">
    <property type="entry name" value="WHD_DRP"/>
    <property type="match status" value="1"/>
</dbReference>
<dbReference type="InterPro" id="IPR055414">
    <property type="entry name" value="LRR_R13L4/SHOC2-like"/>
</dbReference>
<reference evidence="10" key="1">
    <citation type="journal article" date="2023" name="Nat. Commun.">
        <title>Diploid and tetraploid genomes of Acorus and the evolution of monocots.</title>
        <authorList>
            <person name="Ma L."/>
            <person name="Liu K.W."/>
            <person name="Li Z."/>
            <person name="Hsiao Y.Y."/>
            <person name="Qi Y."/>
            <person name="Fu T."/>
            <person name="Tang G.D."/>
            <person name="Zhang D."/>
            <person name="Sun W.H."/>
            <person name="Liu D.K."/>
            <person name="Li Y."/>
            <person name="Chen G.Z."/>
            <person name="Liu X.D."/>
            <person name="Liao X.Y."/>
            <person name="Jiang Y.T."/>
            <person name="Yu X."/>
            <person name="Hao Y."/>
            <person name="Huang J."/>
            <person name="Zhao X.W."/>
            <person name="Ke S."/>
            <person name="Chen Y.Y."/>
            <person name="Wu W.L."/>
            <person name="Hsu J.L."/>
            <person name="Lin Y.F."/>
            <person name="Huang M.D."/>
            <person name="Li C.Y."/>
            <person name="Huang L."/>
            <person name="Wang Z.W."/>
            <person name="Zhao X."/>
            <person name="Zhong W.Y."/>
            <person name="Peng D.H."/>
            <person name="Ahmad S."/>
            <person name="Lan S."/>
            <person name="Zhang J.S."/>
            <person name="Tsai W.C."/>
            <person name="Van de Peer Y."/>
            <person name="Liu Z.J."/>
        </authorList>
    </citation>
    <scope>NUCLEOTIDE SEQUENCE</scope>
    <source>
        <strain evidence="10">CP</strain>
    </source>
</reference>
<dbReference type="Proteomes" id="UP001180020">
    <property type="component" value="Unassembled WGS sequence"/>
</dbReference>
<dbReference type="AlphaFoldDB" id="A0AAV9EX38"/>
<keyword evidence="3" id="KW-0677">Repeat</keyword>
<dbReference type="InterPro" id="IPR001611">
    <property type="entry name" value="Leu-rich_rpt"/>
</dbReference>
<dbReference type="InterPro" id="IPR032675">
    <property type="entry name" value="LRR_dom_sf"/>
</dbReference>
<comment type="caution">
    <text evidence="10">The sequence shown here is derived from an EMBL/GenBank/DDBJ whole genome shotgun (WGS) entry which is preliminary data.</text>
</comment>
<dbReference type="PANTHER" id="PTHR23155:SF1232">
    <property type="entry name" value="OS09G0270700 PROTEIN"/>
    <property type="match status" value="1"/>
</dbReference>
<dbReference type="FunFam" id="1.10.10.10:FF:000322">
    <property type="entry name" value="Probable disease resistance protein At1g63360"/>
    <property type="match status" value="1"/>
</dbReference>
<dbReference type="Pfam" id="PF23598">
    <property type="entry name" value="LRR_14"/>
    <property type="match status" value="1"/>
</dbReference>
<evidence type="ECO:0000256" key="2">
    <source>
        <dbReference type="ARBA" id="ARBA00022614"/>
    </source>
</evidence>
<keyword evidence="11" id="KW-1185">Reference proteome</keyword>
<dbReference type="EMBL" id="JAUJYO010000005">
    <property type="protein sequence ID" value="KAK1317619.1"/>
    <property type="molecule type" value="Genomic_DNA"/>
</dbReference>
<evidence type="ECO:0000256" key="5">
    <source>
        <dbReference type="ARBA" id="ARBA00022821"/>
    </source>
</evidence>
<evidence type="ECO:0000256" key="4">
    <source>
        <dbReference type="ARBA" id="ARBA00022741"/>
    </source>
</evidence>
<evidence type="ECO:0000256" key="3">
    <source>
        <dbReference type="ARBA" id="ARBA00022737"/>
    </source>
</evidence>
<keyword evidence="4" id="KW-0547">Nucleotide-binding</keyword>
<dbReference type="Pfam" id="PF18052">
    <property type="entry name" value="Rx_N"/>
    <property type="match status" value="1"/>
</dbReference>
<dbReference type="PANTHER" id="PTHR23155">
    <property type="entry name" value="DISEASE RESISTANCE PROTEIN RP"/>
    <property type="match status" value="1"/>
</dbReference>
<reference evidence="10" key="2">
    <citation type="submission" date="2023-06" db="EMBL/GenBank/DDBJ databases">
        <authorList>
            <person name="Ma L."/>
            <person name="Liu K.-W."/>
            <person name="Li Z."/>
            <person name="Hsiao Y.-Y."/>
            <person name="Qi Y."/>
            <person name="Fu T."/>
            <person name="Tang G."/>
            <person name="Zhang D."/>
            <person name="Sun W.-H."/>
            <person name="Liu D.-K."/>
            <person name="Li Y."/>
            <person name="Chen G.-Z."/>
            <person name="Liu X.-D."/>
            <person name="Liao X.-Y."/>
            <person name="Jiang Y.-T."/>
            <person name="Yu X."/>
            <person name="Hao Y."/>
            <person name="Huang J."/>
            <person name="Zhao X.-W."/>
            <person name="Ke S."/>
            <person name="Chen Y.-Y."/>
            <person name="Wu W.-L."/>
            <person name="Hsu J.-L."/>
            <person name="Lin Y.-F."/>
            <person name="Huang M.-D."/>
            <person name="Li C.-Y."/>
            <person name="Huang L."/>
            <person name="Wang Z.-W."/>
            <person name="Zhao X."/>
            <person name="Zhong W.-Y."/>
            <person name="Peng D.-H."/>
            <person name="Ahmad S."/>
            <person name="Lan S."/>
            <person name="Zhang J.-S."/>
            <person name="Tsai W.-C."/>
            <person name="Van De Peer Y."/>
            <person name="Liu Z.-J."/>
        </authorList>
    </citation>
    <scope>NUCLEOTIDE SEQUENCE</scope>
    <source>
        <strain evidence="10">CP</strain>
        <tissue evidence="10">Leaves</tissue>
    </source>
</reference>
<proteinExistence type="inferred from homology"/>
<feature type="domain" description="Disease resistance R13L4/SHOC-2-like LRR" evidence="9">
    <location>
        <begin position="296"/>
        <end position="609"/>
    </location>
</feature>
<protein>
    <submittedName>
        <fullName evidence="10">Disease resistance protein RPM1</fullName>
    </submittedName>
</protein>
<dbReference type="SUPFAM" id="SSF52058">
    <property type="entry name" value="L domain-like"/>
    <property type="match status" value="1"/>
</dbReference>
<evidence type="ECO:0000313" key="10">
    <source>
        <dbReference type="EMBL" id="KAK1317619.1"/>
    </source>
</evidence>
<dbReference type="InterPro" id="IPR041118">
    <property type="entry name" value="Rx_N"/>
</dbReference>
<keyword evidence="6" id="KW-0732">Signal</keyword>
<feature type="domain" description="Disease resistance N-terminal" evidence="7">
    <location>
        <begin position="22"/>
        <end position="97"/>
    </location>
</feature>
<feature type="signal peptide" evidence="6">
    <location>
        <begin position="1"/>
        <end position="16"/>
    </location>
</feature>